<proteinExistence type="predicted"/>
<dbReference type="EMBL" id="KV878135">
    <property type="protein sequence ID" value="OJJ06535.1"/>
    <property type="molecule type" value="Genomic_DNA"/>
</dbReference>
<keyword evidence="2" id="KW-1185">Reference proteome</keyword>
<protein>
    <submittedName>
        <fullName evidence="1">Uncharacterized protein</fullName>
    </submittedName>
</protein>
<dbReference type="AlphaFoldDB" id="A0A1L9PYJ2"/>
<gene>
    <name evidence="1" type="ORF">ASPVEDRAFT_45902</name>
</gene>
<accession>A0A1L9PYJ2</accession>
<name>A0A1L9PYJ2_ASPVE</name>
<dbReference type="Proteomes" id="UP000184073">
    <property type="component" value="Unassembled WGS sequence"/>
</dbReference>
<reference evidence="2" key="1">
    <citation type="journal article" date="2017" name="Genome Biol.">
        <title>Comparative genomics reveals high biological diversity and specific adaptations in the industrially and medically important fungal genus Aspergillus.</title>
        <authorList>
            <person name="de Vries R.P."/>
            <person name="Riley R."/>
            <person name="Wiebenga A."/>
            <person name="Aguilar-Osorio G."/>
            <person name="Amillis S."/>
            <person name="Uchima C.A."/>
            <person name="Anderluh G."/>
            <person name="Asadollahi M."/>
            <person name="Askin M."/>
            <person name="Barry K."/>
            <person name="Battaglia E."/>
            <person name="Bayram O."/>
            <person name="Benocci T."/>
            <person name="Braus-Stromeyer S.A."/>
            <person name="Caldana C."/>
            <person name="Canovas D."/>
            <person name="Cerqueira G.C."/>
            <person name="Chen F."/>
            <person name="Chen W."/>
            <person name="Choi C."/>
            <person name="Clum A."/>
            <person name="Dos Santos R.A."/>
            <person name="Damasio A.R."/>
            <person name="Diallinas G."/>
            <person name="Emri T."/>
            <person name="Fekete E."/>
            <person name="Flipphi M."/>
            <person name="Freyberg S."/>
            <person name="Gallo A."/>
            <person name="Gournas C."/>
            <person name="Habgood R."/>
            <person name="Hainaut M."/>
            <person name="Harispe M.L."/>
            <person name="Henrissat B."/>
            <person name="Hilden K.S."/>
            <person name="Hope R."/>
            <person name="Hossain A."/>
            <person name="Karabika E."/>
            <person name="Karaffa L."/>
            <person name="Karanyi Z."/>
            <person name="Krasevec N."/>
            <person name="Kuo A."/>
            <person name="Kusch H."/>
            <person name="LaButti K."/>
            <person name="Lagendijk E.L."/>
            <person name="Lapidus A."/>
            <person name="Levasseur A."/>
            <person name="Lindquist E."/>
            <person name="Lipzen A."/>
            <person name="Logrieco A.F."/>
            <person name="MacCabe A."/>
            <person name="Maekelae M.R."/>
            <person name="Malavazi I."/>
            <person name="Melin P."/>
            <person name="Meyer V."/>
            <person name="Mielnichuk N."/>
            <person name="Miskei M."/>
            <person name="Molnar A.P."/>
            <person name="Mule G."/>
            <person name="Ngan C.Y."/>
            <person name="Orejas M."/>
            <person name="Orosz E."/>
            <person name="Ouedraogo J.P."/>
            <person name="Overkamp K.M."/>
            <person name="Park H.-S."/>
            <person name="Perrone G."/>
            <person name="Piumi F."/>
            <person name="Punt P.J."/>
            <person name="Ram A.F."/>
            <person name="Ramon A."/>
            <person name="Rauscher S."/>
            <person name="Record E."/>
            <person name="Riano-Pachon D.M."/>
            <person name="Robert V."/>
            <person name="Roehrig J."/>
            <person name="Ruller R."/>
            <person name="Salamov A."/>
            <person name="Salih N.S."/>
            <person name="Samson R.A."/>
            <person name="Sandor E."/>
            <person name="Sanguinetti M."/>
            <person name="Schuetze T."/>
            <person name="Sepcic K."/>
            <person name="Shelest E."/>
            <person name="Sherlock G."/>
            <person name="Sophianopoulou V."/>
            <person name="Squina F.M."/>
            <person name="Sun H."/>
            <person name="Susca A."/>
            <person name="Todd R.B."/>
            <person name="Tsang A."/>
            <person name="Unkles S.E."/>
            <person name="van de Wiele N."/>
            <person name="van Rossen-Uffink D."/>
            <person name="Oliveira J.V."/>
            <person name="Vesth T.C."/>
            <person name="Visser J."/>
            <person name="Yu J.-H."/>
            <person name="Zhou M."/>
            <person name="Andersen M.R."/>
            <person name="Archer D.B."/>
            <person name="Baker S.E."/>
            <person name="Benoit I."/>
            <person name="Brakhage A.A."/>
            <person name="Braus G.H."/>
            <person name="Fischer R."/>
            <person name="Frisvad J.C."/>
            <person name="Goldman G.H."/>
            <person name="Houbraken J."/>
            <person name="Oakley B."/>
            <person name="Pocsi I."/>
            <person name="Scazzocchio C."/>
            <person name="Seiboth B."/>
            <person name="vanKuyk P.A."/>
            <person name="Wortman J."/>
            <person name="Dyer P.S."/>
            <person name="Grigoriev I.V."/>
        </authorList>
    </citation>
    <scope>NUCLEOTIDE SEQUENCE [LARGE SCALE GENOMIC DNA]</scope>
    <source>
        <strain evidence="2">CBS 583.65</strain>
    </source>
</reference>
<dbReference type="GeneID" id="63728929"/>
<dbReference type="RefSeq" id="XP_040672297.1">
    <property type="nucleotide sequence ID" value="XM_040813418.1"/>
</dbReference>
<dbReference type="OrthoDB" id="4424523at2759"/>
<evidence type="ECO:0000313" key="2">
    <source>
        <dbReference type="Proteomes" id="UP000184073"/>
    </source>
</evidence>
<sequence length="243" mass="28109">MSDAGRNYIPPWMRYMQRDTGHWGFVIYRCACYGDPDRWARYRAALDRVWDNAWKLWFRSYRSNGVTEEMWHVATERMDLVWVEDEELQGKGVDEVRSSFKKLQQAMPSPDAEPRLSQDPWNLDLPIPYHKDRQVCLLVDEESVTSLLGAPGQEVSLPEDPMSAIRKHVRNSYIIAVDADYSPENGYVSGRAPAPYTGWVRIAVGVVFTELCPKRIWINDMLPLDYMYSQAYERDSSGGVWSG</sequence>
<evidence type="ECO:0000313" key="1">
    <source>
        <dbReference type="EMBL" id="OJJ06535.1"/>
    </source>
</evidence>
<organism evidence="1 2">
    <name type="scientific">Aspergillus versicolor CBS 583.65</name>
    <dbReference type="NCBI Taxonomy" id="1036611"/>
    <lineage>
        <taxon>Eukaryota</taxon>
        <taxon>Fungi</taxon>
        <taxon>Dikarya</taxon>
        <taxon>Ascomycota</taxon>
        <taxon>Pezizomycotina</taxon>
        <taxon>Eurotiomycetes</taxon>
        <taxon>Eurotiomycetidae</taxon>
        <taxon>Eurotiales</taxon>
        <taxon>Aspergillaceae</taxon>
        <taxon>Aspergillus</taxon>
        <taxon>Aspergillus subgen. Nidulantes</taxon>
    </lineage>
</organism>
<dbReference type="VEuPathDB" id="FungiDB:ASPVEDRAFT_45902"/>